<dbReference type="eggNOG" id="arCOG01731">
    <property type="taxonomic scope" value="Archaea"/>
</dbReference>
<dbReference type="Pfam" id="PF01554">
    <property type="entry name" value="MatE"/>
    <property type="match status" value="2"/>
</dbReference>
<dbReference type="InterPro" id="IPR002528">
    <property type="entry name" value="MATE_fam"/>
</dbReference>
<feature type="transmembrane region" description="Helical" evidence="7">
    <location>
        <begin position="172"/>
        <end position="192"/>
    </location>
</feature>
<dbReference type="GeneID" id="8095229"/>
<dbReference type="GO" id="GO:0042910">
    <property type="term" value="F:xenobiotic transmembrane transporter activity"/>
    <property type="evidence" value="ECO:0007669"/>
    <property type="project" value="InterPro"/>
</dbReference>
<dbReference type="EMBL" id="CP001463">
    <property type="protein sequence ID" value="ACS89323.1"/>
    <property type="molecule type" value="Genomic_DNA"/>
</dbReference>
<keyword evidence="4 7" id="KW-0812">Transmembrane</keyword>
<evidence type="ECO:0000256" key="7">
    <source>
        <dbReference type="SAM" id="Phobius"/>
    </source>
</evidence>
<dbReference type="GO" id="GO:0005886">
    <property type="term" value="C:plasma membrane"/>
    <property type="evidence" value="ECO:0007669"/>
    <property type="project" value="UniProtKB-SubCell"/>
</dbReference>
<evidence type="ECO:0000313" key="8">
    <source>
        <dbReference type="EMBL" id="ACS89323.1"/>
    </source>
</evidence>
<evidence type="ECO:0000256" key="6">
    <source>
        <dbReference type="ARBA" id="ARBA00023136"/>
    </source>
</evidence>
<feature type="transmembrane region" description="Helical" evidence="7">
    <location>
        <begin position="198"/>
        <end position="219"/>
    </location>
</feature>
<evidence type="ECO:0000256" key="5">
    <source>
        <dbReference type="ARBA" id="ARBA00022989"/>
    </source>
</evidence>
<proteinExistence type="predicted"/>
<feature type="transmembrane region" description="Helical" evidence="7">
    <location>
        <begin position="250"/>
        <end position="270"/>
    </location>
</feature>
<accession>C6A128</accession>
<feature type="transmembrane region" description="Helical" evidence="7">
    <location>
        <begin position="365"/>
        <end position="384"/>
    </location>
</feature>
<feature type="transmembrane region" description="Helical" evidence="7">
    <location>
        <begin position="52"/>
        <end position="75"/>
    </location>
</feature>
<feature type="transmembrane region" description="Helical" evidence="7">
    <location>
        <begin position="96"/>
        <end position="119"/>
    </location>
</feature>
<dbReference type="Proteomes" id="UP000009079">
    <property type="component" value="Chromosome"/>
</dbReference>
<keyword evidence="9" id="KW-1185">Reference proteome</keyword>
<dbReference type="PANTHER" id="PTHR43549">
    <property type="entry name" value="MULTIDRUG RESISTANCE PROTEIN YPNP-RELATED"/>
    <property type="match status" value="1"/>
</dbReference>
<reference evidence="8 9" key="1">
    <citation type="journal article" date="2009" name="Appl. Environ. Microbiol.">
        <title>Metabolic versatility and indigenous origin of the archaeon Thermococcus sibiricus, isolated from a siberian oil reservoir, as revealed by genome analysis.</title>
        <authorList>
            <person name="Mardanov A.V."/>
            <person name="Ravin N.V."/>
            <person name="Svetlitchnyi V.A."/>
            <person name="Beletsky A.V."/>
            <person name="Miroshnichenko M.L."/>
            <person name="Bonch-Osmolovskaya E.A."/>
            <person name="Skryabin K.G."/>
        </authorList>
    </citation>
    <scope>NUCLEOTIDE SEQUENCE [LARGE SCALE GENOMIC DNA]</scope>
    <source>
        <strain evidence="9">DSM 12597 / MM 739</strain>
    </source>
</reference>
<dbReference type="RefSeq" id="WP_012766284.1">
    <property type="nucleotide sequence ID" value="NC_012883.1"/>
</dbReference>
<dbReference type="InterPro" id="IPR052031">
    <property type="entry name" value="Membrane_Transporter-Flippase"/>
</dbReference>
<dbReference type="OrthoDB" id="214119at2157"/>
<evidence type="ECO:0000256" key="3">
    <source>
        <dbReference type="ARBA" id="ARBA00022475"/>
    </source>
</evidence>
<dbReference type="NCBIfam" id="TIGR00797">
    <property type="entry name" value="matE"/>
    <property type="match status" value="1"/>
</dbReference>
<feature type="transmembrane region" description="Helical" evidence="7">
    <location>
        <begin position="139"/>
        <end position="160"/>
    </location>
</feature>
<evidence type="ECO:0000313" key="9">
    <source>
        <dbReference type="Proteomes" id="UP000009079"/>
    </source>
</evidence>
<gene>
    <name evidence="8" type="ordered locus">TSIB_0256</name>
</gene>
<dbReference type="PIRSF" id="PIRSF006603">
    <property type="entry name" value="DinF"/>
    <property type="match status" value="1"/>
</dbReference>
<feature type="transmembrane region" description="Helical" evidence="7">
    <location>
        <begin position="20"/>
        <end position="40"/>
    </location>
</feature>
<feature type="transmembrane region" description="Helical" evidence="7">
    <location>
        <begin position="282"/>
        <end position="308"/>
    </location>
</feature>
<feature type="transmembrane region" description="Helical" evidence="7">
    <location>
        <begin position="396"/>
        <end position="417"/>
    </location>
</feature>
<keyword evidence="3" id="KW-1003">Cell membrane</keyword>
<dbReference type="HOGENOM" id="CLU_012893_0_1_2"/>
<organism evidence="8 9">
    <name type="scientific">Thermococcus sibiricus (strain DSM 12597 / MM 739)</name>
    <dbReference type="NCBI Taxonomy" id="604354"/>
    <lineage>
        <taxon>Archaea</taxon>
        <taxon>Methanobacteriati</taxon>
        <taxon>Methanobacteriota</taxon>
        <taxon>Thermococci</taxon>
        <taxon>Thermococcales</taxon>
        <taxon>Thermococcaceae</taxon>
        <taxon>Thermococcus</taxon>
    </lineage>
</organism>
<name>C6A128_THESM</name>
<comment type="subcellular location">
    <subcellularLocation>
        <location evidence="1">Cell membrane</location>
        <topology evidence="1">Multi-pass membrane protein</topology>
    </subcellularLocation>
</comment>
<dbReference type="AlphaFoldDB" id="C6A128"/>
<feature type="transmembrane region" description="Helical" evidence="7">
    <location>
        <begin position="423"/>
        <end position="444"/>
    </location>
</feature>
<evidence type="ECO:0000256" key="4">
    <source>
        <dbReference type="ARBA" id="ARBA00022692"/>
    </source>
</evidence>
<dbReference type="PANTHER" id="PTHR43549:SF2">
    <property type="entry name" value="MULTIDRUG RESISTANCE PROTEIN NORM-RELATED"/>
    <property type="match status" value="1"/>
</dbReference>
<dbReference type="InterPro" id="IPR048279">
    <property type="entry name" value="MdtK-like"/>
</dbReference>
<keyword evidence="5 7" id="KW-1133">Transmembrane helix</keyword>
<evidence type="ECO:0000256" key="1">
    <source>
        <dbReference type="ARBA" id="ARBA00004651"/>
    </source>
</evidence>
<dbReference type="CDD" id="cd13147">
    <property type="entry name" value="MATE_MJ0709_like"/>
    <property type="match status" value="1"/>
</dbReference>
<dbReference type="KEGG" id="tsi:TSIB_0256"/>
<evidence type="ECO:0000256" key="2">
    <source>
        <dbReference type="ARBA" id="ARBA00022448"/>
    </source>
</evidence>
<keyword evidence="6 7" id="KW-0472">Membrane</keyword>
<keyword evidence="2" id="KW-0813">Transport</keyword>
<feature type="transmembrane region" description="Helical" evidence="7">
    <location>
        <begin position="320"/>
        <end position="345"/>
    </location>
</feature>
<sequence>MSQKVTKGVQMLLGEPKRAVIKLSLPMMVGMLVQSLYNLVDGIWVAGLGSNALVAIGLFFPIFMGLIALASGLGVGASSAISRRIGAQNKKGADNVADHAVITGLFLGVLLSVLLFPVIETIFVEMGATQEIVELAVKYSRILILGASVIVFNNVANGILRGEGDTKRSMYAMVLGSGLNIILDPIFIYTLGLGVVGAAYATLLSMIITSGFLIFWLFFKRDTYVDITLKDFDPNREIFIDILRVGLPSALAQLAMSFAMFFINTIIIRIGSSDAVAIFTSAWRIIMLGTVPLLGMATATTAIVGASYGAKDIEKLEIAYLYAIKLGFLVELLVTMFIFIFASPITYLFTYSEGAEQLANGLVRALRILALFLPFVPFGMLTGAMFRGIGQGEKSLIVTTLRTIIMQVGFAYIFAFYSDIGLSGVWIGVALGNMIAALVSFTWGKMTIIRLKEKFSIF</sequence>
<dbReference type="STRING" id="604354.TSIB_0256"/>
<protein>
    <submittedName>
        <fullName evidence="8">MATE efflux family protein</fullName>
    </submittedName>
</protein>
<dbReference type="GO" id="GO:0015297">
    <property type="term" value="F:antiporter activity"/>
    <property type="evidence" value="ECO:0007669"/>
    <property type="project" value="InterPro"/>
</dbReference>